<accession>A0ABV6BJW0</accession>
<dbReference type="InterPro" id="IPR008278">
    <property type="entry name" value="4-PPantetheinyl_Trfase_dom"/>
</dbReference>
<keyword evidence="1 3" id="KW-0808">Transferase</keyword>
<sequence>MIGNDVIDILQSRLENNWQRKGFIEKLFTPEEQLLISNSETPEIMVWTLWSMKEAAYKVYNRKTKIREYIPKKLVCTLEHQSLSHLQGKVTCLGNIYHTKTTVSRDIIHTVAVSVLDNLTKVKEVKKQSILKDNNNIPFFVSSKNKIQDASVSHHGRFEICVTIL</sequence>
<proteinExistence type="predicted"/>
<feature type="domain" description="4'-phosphopantetheinyl transferase" evidence="2">
    <location>
        <begin position="2"/>
        <end position="92"/>
    </location>
</feature>
<keyword evidence="4" id="KW-1185">Reference proteome</keyword>
<reference evidence="3 4" key="1">
    <citation type="submission" date="2024-09" db="EMBL/GenBank/DDBJ databases">
        <authorList>
            <person name="Sun Q."/>
            <person name="Mori K."/>
        </authorList>
    </citation>
    <scope>NUCLEOTIDE SEQUENCE [LARGE SCALE GENOMIC DNA]</scope>
    <source>
        <strain evidence="3 4">CGMCC 1.12926</strain>
    </source>
</reference>
<dbReference type="SUPFAM" id="SSF56214">
    <property type="entry name" value="4'-phosphopantetheinyl transferase"/>
    <property type="match status" value="1"/>
</dbReference>
<evidence type="ECO:0000313" key="3">
    <source>
        <dbReference type="EMBL" id="MFC0075730.1"/>
    </source>
</evidence>
<organism evidence="3 4">
    <name type="scientific">Flavobacterium procerum</name>
    <dbReference type="NCBI Taxonomy" id="1455569"/>
    <lineage>
        <taxon>Bacteria</taxon>
        <taxon>Pseudomonadati</taxon>
        <taxon>Bacteroidota</taxon>
        <taxon>Flavobacteriia</taxon>
        <taxon>Flavobacteriales</taxon>
        <taxon>Flavobacteriaceae</taxon>
        <taxon>Flavobacterium</taxon>
    </lineage>
</organism>
<dbReference type="InterPro" id="IPR037143">
    <property type="entry name" value="4-PPantetheinyl_Trfase_dom_sf"/>
</dbReference>
<dbReference type="Proteomes" id="UP001589734">
    <property type="component" value="Unassembled WGS sequence"/>
</dbReference>
<dbReference type="GO" id="GO:0016740">
    <property type="term" value="F:transferase activity"/>
    <property type="evidence" value="ECO:0007669"/>
    <property type="project" value="UniProtKB-KW"/>
</dbReference>
<comment type="caution">
    <text evidence="3">The sequence shown here is derived from an EMBL/GenBank/DDBJ whole genome shotgun (WGS) entry which is preliminary data.</text>
</comment>
<dbReference type="RefSeq" id="WP_379685517.1">
    <property type="nucleotide sequence ID" value="NZ_JBHLYW010000002.1"/>
</dbReference>
<gene>
    <name evidence="3" type="ORF">ACFFLS_01650</name>
</gene>
<evidence type="ECO:0000256" key="1">
    <source>
        <dbReference type="ARBA" id="ARBA00022679"/>
    </source>
</evidence>
<protein>
    <submittedName>
        <fullName evidence="3">4'-phosphopantetheinyl transferase superfamily protein</fullName>
    </submittedName>
</protein>
<evidence type="ECO:0000259" key="2">
    <source>
        <dbReference type="Pfam" id="PF01648"/>
    </source>
</evidence>
<dbReference type="EMBL" id="JBHLYW010000002">
    <property type="protein sequence ID" value="MFC0075730.1"/>
    <property type="molecule type" value="Genomic_DNA"/>
</dbReference>
<evidence type="ECO:0000313" key="4">
    <source>
        <dbReference type="Proteomes" id="UP001589734"/>
    </source>
</evidence>
<name>A0ABV6BJW0_9FLAO</name>
<dbReference type="Gene3D" id="3.90.470.20">
    <property type="entry name" value="4'-phosphopantetheinyl transferase domain"/>
    <property type="match status" value="1"/>
</dbReference>
<dbReference type="Pfam" id="PF01648">
    <property type="entry name" value="ACPS"/>
    <property type="match status" value="1"/>
</dbReference>